<comment type="similarity">
    <text evidence="3 7">Belongs to the peptidase S26 family.</text>
</comment>
<dbReference type="PROSITE" id="PS00761">
    <property type="entry name" value="SPASE_I_3"/>
    <property type="match status" value="1"/>
</dbReference>
<comment type="subcellular location">
    <subcellularLocation>
        <location evidence="2">Cell membrane</location>
        <topology evidence="2">Single-pass type II membrane protein</topology>
    </subcellularLocation>
    <subcellularLocation>
        <location evidence="7">Membrane</location>
        <topology evidence="7">Single-pass type II membrane protein</topology>
    </subcellularLocation>
</comment>
<keyword evidence="10" id="KW-1185">Reference proteome</keyword>
<dbReference type="GO" id="GO:0004252">
    <property type="term" value="F:serine-type endopeptidase activity"/>
    <property type="evidence" value="ECO:0007669"/>
    <property type="project" value="InterPro"/>
</dbReference>
<accession>A0A7D4UAK8</accession>
<dbReference type="EMBL" id="CP054056">
    <property type="protein sequence ID" value="QKJ25077.1"/>
    <property type="molecule type" value="Genomic_DNA"/>
</dbReference>
<dbReference type="Proteomes" id="UP000501003">
    <property type="component" value="Chromosome"/>
</dbReference>
<dbReference type="KEGG" id="aqg:HRU87_02430"/>
<feature type="transmembrane region" description="Helical" evidence="7">
    <location>
        <begin position="29"/>
        <end position="55"/>
    </location>
</feature>
<evidence type="ECO:0000256" key="6">
    <source>
        <dbReference type="PIRSR" id="PIRSR600223-1"/>
    </source>
</evidence>
<dbReference type="Pfam" id="PF10502">
    <property type="entry name" value="Peptidase_S26"/>
    <property type="match status" value="1"/>
</dbReference>
<dbReference type="GO" id="GO:0005886">
    <property type="term" value="C:plasma membrane"/>
    <property type="evidence" value="ECO:0007669"/>
    <property type="project" value="UniProtKB-SubCell"/>
</dbReference>
<reference evidence="9 10" key="1">
    <citation type="submission" date="2020-05" db="EMBL/GenBank/DDBJ databases">
        <title>Aquirufa sp. strain 15G-AUS-rot a new Aquirufa species.</title>
        <authorList>
            <person name="Pitt A."/>
            <person name="Hahn M.W."/>
        </authorList>
    </citation>
    <scope>NUCLEOTIDE SEQUENCE [LARGE SCALE GENOMIC DNA]</scope>
    <source>
        <strain evidence="9 10">15G-AUS-rot</strain>
    </source>
</reference>
<keyword evidence="7" id="KW-0812">Transmembrane</keyword>
<dbReference type="InterPro" id="IPR036286">
    <property type="entry name" value="LexA/Signal_pep-like_sf"/>
</dbReference>
<feature type="active site" evidence="6">
    <location>
        <position position="138"/>
    </location>
</feature>
<keyword evidence="5 7" id="KW-0378">Hydrolase</keyword>
<dbReference type="InterPro" id="IPR019758">
    <property type="entry name" value="Pept_S26A_signal_pept_1_CS"/>
</dbReference>
<dbReference type="AlphaFoldDB" id="A0A7D4UAK8"/>
<organism evidence="9 10">
    <name type="scientific">Aquiluna borgnonia</name>
    <dbReference type="NCBI Taxonomy" id="2499157"/>
    <lineage>
        <taxon>Bacteria</taxon>
        <taxon>Bacillati</taxon>
        <taxon>Actinomycetota</taxon>
        <taxon>Actinomycetes</taxon>
        <taxon>Micrococcales</taxon>
        <taxon>Microbacteriaceae</taxon>
        <taxon>Luna cluster</taxon>
        <taxon>Luna-1 subcluster</taxon>
        <taxon>Aquiluna</taxon>
    </lineage>
</organism>
<dbReference type="PANTHER" id="PTHR43390:SF1">
    <property type="entry name" value="CHLOROPLAST PROCESSING PEPTIDASE"/>
    <property type="match status" value="1"/>
</dbReference>
<feature type="active site" evidence="6">
    <location>
        <position position="65"/>
    </location>
</feature>
<evidence type="ECO:0000256" key="2">
    <source>
        <dbReference type="ARBA" id="ARBA00004401"/>
    </source>
</evidence>
<dbReference type="CDD" id="cd06530">
    <property type="entry name" value="S26_SPase_I"/>
    <property type="match status" value="1"/>
</dbReference>
<keyword evidence="7" id="KW-0472">Membrane</keyword>
<dbReference type="GO" id="GO:0009003">
    <property type="term" value="F:signal peptidase activity"/>
    <property type="evidence" value="ECO:0007669"/>
    <property type="project" value="UniProtKB-EC"/>
</dbReference>
<dbReference type="GO" id="GO:0006465">
    <property type="term" value="P:signal peptide processing"/>
    <property type="evidence" value="ECO:0007669"/>
    <property type="project" value="InterPro"/>
</dbReference>
<dbReference type="RefSeq" id="WP_173493374.1">
    <property type="nucleotide sequence ID" value="NZ_CP054056.1"/>
</dbReference>
<evidence type="ECO:0000256" key="3">
    <source>
        <dbReference type="ARBA" id="ARBA00009370"/>
    </source>
</evidence>
<keyword evidence="7" id="KW-0645">Protease</keyword>
<dbReference type="InterPro" id="IPR000223">
    <property type="entry name" value="Pept_S26A_signal_pept_1"/>
</dbReference>
<evidence type="ECO:0000256" key="1">
    <source>
        <dbReference type="ARBA" id="ARBA00000677"/>
    </source>
</evidence>
<evidence type="ECO:0000256" key="5">
    <source>
        <dbReference type="ARBA" id="ARBA00022801"/>
    </source>
</evidence>
<dbReference type="EC" id="3.4.21.89" evidence="4 7"/>
<evidence type="ECO:0000256" key="7">
    <source>
        <dbReference type="RuleBase" id="RU362042"/>
    </source>
</evidence>
<proteinExistence type="inferred from homology"/>
<dbReference type="Gene3D" id="2.10.109.10">
    <property type="entry name" value="Umud Fragment, subunit A"/>
    <property type="match status" value="1"/>
</dbReference>
<protein>
    <recommendedName>
        <fullName evidence="4 7">Signal peptidase I</fullName>
        <ecNumber evidence="4 7">3.4.21.89</ecNumber>
    </recommendedName>
</protein>
<evidence type="ECO:0000313" key="10">
    <source>
        <dbReference type="Proteomes" id="UP000501003"/>
    </source>
</evidence>
<feature type="domain" description="Peptidase S26" evidence="8">
    <location>
        <begin position="36"/>
        <end position="228"/>
    </location>
</feature>
<dbReference type="PRINTS" id="PR00727">
    <property type="entry name" value="LEADERPTASE"/>
</dbReference>
<evidence type="ECO:0000313" key="9">
    <source>
        <dbReference type="EMBL" id="QKJ25077.1"/>
    </source>
</evidence>
<dbReference type="InterPro" id="IPR019533">
    <property type="entry name" value="Peptidase_S26"/>
</dbReference>
<sequence>MQESGELRPRNATTISSIRRFIKNAKKNWFVAFLFDFVIIVGTALVLSVAIKAFLIRSFFIPSGSMMDTLQINDRIIVNVMAPELMPLEHGDVVVFRDPGGWLGAVPTEDKTSWQEFTDFVLGTFGITAPDSAEHLVKRVIGLPGDTIECCDAEGRLLVNGVPIDEVYVRPGSIPSEIEFKVTVPEGSYWVMGDNRQNSTDSRYHQDLPSGGFVNQEFVVGRAILVSWPVENWIFLENFSEVFNDVPKP</sequence>
<evidence type="ECO:0000259" key="8">
    <source>
        <dbReference type="Pfam" id="PF10502"/>
    </source>
</evidence>
<gene>
    <name evidence="9" type="primary">lepB</name>
    <name evidence="9" type="ORF">HRU87_02430</name>
</gene>
<dbReference type="SUPFAM" id="SSF51306">
    <property type="entry name" value="LexA/Signal peptidase"/>
    <property type="match status" value="1"/>
</dbReference>
<evidence type="ECO:0000256" key="4">
    <source>
        <dbReference type="ARBA" id="ARBA00013208"/>
    </source>
</evidence>
<comment type="catalytic activity">
    <reaction evidence="1 7">
        <text>Cleavage of hydrophobic, N-terminal signal or leader sequences from secreted and periplasmic proteins.</text>
        <dbReference type="EC" id="3.4.21.89"/>
    </reaction>
</comment>
<keyword evidence="7" id="KW-1133">Transmembrane helix</keyword>
<name>A0A7D4UAK8_9MICO</name>
<dbReference type="NCBIfam" id="TIGR02227">
    <property type="entry name" value="sigpep_I_bact"/>
    <property type="match status" value="1"/>
</dbReference>
<dbReference type="PANTHER" id="PTHR43390">
    <property type="entry name" value="SIGNAL PEPTIDASE I"/>
    <property type="match status" value="1"/>
</dbReference>